<proteinExistence type="predicted"/>
<feature type="signal peptide" evidence="2">
    <location>
        <begin position="1"/>
        <end position="31"/>
    </location>
</feature>
<dbReference type="InterPro" id="IPR023346">
    <property type="entry name" value="Lysozyme-like_dom_sf"/>
</dbReference>
<protein>
    <submittedName>
        <fullName evidence="3">CAZy families GH23 protein</fullName>
    </submittedName>
</protein>
<organism evidence="3">
    <name type="scientific">uncultured Renibacterium sp</name>
    <dbReference type="NCBI Taxonomy" id="1331719"/>
    <lineage>
        <taxon>Bacteria</taxon>
        <taxon>Bacillati</taxon>
        <taxon>Actinomycetota</taxon>
        <taxon>Actinomycetes</taxon>
        <taxon>Micrococcales</taxon>
        <taxon>Micrococcaceae</taxon>
        <taxon>Renibacterium</taxon>
        <taxon>environmental samples</taxon>
    </lineage>
</organism>
<evidence type="ECO:0000256" key="2">
    <source>
        <dbReference type="SAM" id="SignalP"/>
    </source>
</evidence>
<feature type="compositionally biased region" description="Basic and acidic residues" evidence="1">
    <location>
        <begin position="135"/>
        <end position="150"/>
    </location>
</feature>
<name>A0A060BLN2_9MICC</name>
<feature type="chain" id="PRO_5001582310" evidence="2">
    <location>
        <begin position="32"/>
        <end position="150"/>
    </location>
</feature>
<feature type="non-terminal residue" evidence="3">
    <location>
        <position position="1"/>
    </location>
</feature>
<feature type="region of interest" description="Disordered" evidence="1">
    <location>
        <begin position="128"/>
        <end position="150"/>
    </location>
</feature>
<dbReference type="EMBL" id="KF117904">
    <property type="protein sequence ID" value="AIA85163.1"/>
    <property type="molecule type" value="Genomic_DNA"/>
</dbReference>
<accession>A0A060BLN2</accession>
<sequence length="150" mass="15314">RRWVWPAATAGLALLGAGALAAAALVPTAGAQPSAADQAGTTPTTTTAPTQTPAASPTPATTANNTPIAELADPSWVTRIAAAGNIPERALYAYAGAAIEVSRINPSCGLGWNTLAAIGLVETEHGSMNNATLNPDRDRHPGDHRYLARR</sequence>
<evidence type="ECO:0000256" key="1">
    <source>
        <dbReference type="SAM" id="MobiDB-lite"/>
    </source>
</evidence>
<dbReference type="SUPFAM" id="SSF53955">
    <property type="entry name" value="Lysozyme-like"/>
    <property type="match status" value="1"/>
</dbReference>
<evidence type="ECO:0000313" key="3">
    <source>
        <dbReference type="EMBL" id="AIA85163.1"/>
    </source>
</evidence>
<dbReference type="AlphaFoldDB" id="A0A060BLN2"/>
<feature type="region of interest" description="Disordered" evidence="1">
    <location>
        <begin position="33"/>
        <end position="67"/>
    </location>
</feature>
<keyword evidence="2" id="KW-0732">Signal</keyword>
<reference evidence="3" key="1">
    <citation type="journal article" date="2013" name="Environ. Microbiol.">
        <title>Seasonally variable intestinal metagenomes of the red palm weevil (Rhynchophorus ferrugineus).</title>
        <authorList>
            <person name="Jia S."/>
            <person name="Zhang X."/>
            <person name="Zhang G."/>
            <person name="Yin A."/>
            <person name="Zhang S."/>
            <person name="Li F."/>
            <person name="Wang L."/>
            <person name="Zhao D."/>
            <person name="Yun Q."/>
            <person name="Tala"/>
            <person name="Wang J."/>
            <person name="Sun G."/>
            <person name="Baabdullah M."/>
            <person name="Yu X."/>
            <person name="Hu S."/>
            <person name="Al-Mssallem I.S."/>
            <person name="Yu J."/>
        </authorList>
    </citation>
    <scope>NUCLEOTIDE SEQUENCE</scope>
</reference>